<name>A0A926EA99_9FIRM</name>
<keyword evidence="3" id="KW-1185">Reference proteome</keyword>
<evidence type="ECO:0000313" key="3">
    <source>
        <dbReference type="Proteomes" id="UP000660861"/>
    </source>
</evidence>
<evidence type="ECO:0000256" key="1">
    <source>
        <dbReference type="SAM" id="SignalP"/>
    </source>
</evidence>
<sequence length="182" mass="19456">MKRIACLLLSLLLMTSMLAGCGKSPAEGGGSRLSEEQVSEKLQTDFASTAKIKYKGIEAEAQVKKADGTCVLDFTAPENLNGMQFSLSGEKLGIGYKGFHVDLDPNSAVGGAAVKMLVKAIQTAAEKNGVDIAVEKDAVQITSTQQSFQFTMRLDAKSGNILNIQVPGEELDISFENFTFLQ</sequence>
<dbReference type="EMBL" id="JACRTC010000002">
    <property type="protein sequence ID" value="MBC8570088.1"/>
    <property type="molecule type" value="Genomic_DNA"/>
</dbReference>
<comment type="caution">
    <text evidence="2">The sequence shown here is derived from an EMBL/GenBank/DDBJ whole genome shotgun (WGS) entry which is preliminary data.</text>
</comment>
<dbReference type="Proteomes" id="UP000660861">
    <property type="component" value="Unassembled WGS sequence"/>
</dbReference>
<evidence type="ECO:0008006" key="4">
    <source>
        <dbReference type="Google" id="ProtNLM"/>
    </source>
</evidence>
<dbReference type="AlphaFoldDB" id="A0A926EA99"/>
<reference evidence="2" key="1">
    <citation type="submission" date="2020-08" db="EMBL/GenBank/DDBJ databases">
        <title>Genome public.</title>
        <authorList>
            <person name="Liu C."/>
            <person name="Sun Q."/>
        </authorList>
    </citation>
    <scope>NUCLEOTIDE SEQUENCE</scope>
    <source>
        <strain evidence="2">NSJ-54</strain>
    </source>
</reference>
<evidence type="ECO:0000313" key="2">
    <source>
        <dbReference type="EMBL" id="MBC8570088.1"/>
    </source>
</evidence>
<feature type="chain" id="PRO_5039577753" description="Lipoprotein" evidence="1">
    <location>
        <begin position="20"/>
        <end position="182"/>
    </location>
</feature>
<dbReference type="PROSITE" id="PS51257">
    <property type="entry name" value="PROKAR_LIPOPROTEIN"/>
    <property type="match status" value="1"/>
</dbReference>
<proteinExistence type="predicted"/>
<keyword evidence="1" id="KW-0732">Signal</keyword>
<accession>A0A926EA99</accession>
<dbReference type="RefSeq" id="WP_262397179.1">
    <property type="nucleotide sequence ID" value="NZ_JACRTC010000002.1"/>
</dbReference>
<protein>
    <recommendedName>
        <fullName evidence="4">Lipoprotein</fullName>
    </recommendedName>
</protein>
<gene>
    <name evidence="2" type="ORF">H8709_04520</name>
</gene>
<feature type="signal peptide" evidence="1">
    <location>
        <begin position="1"/>
        <end position="19"/>
    </location>
</feature>
<organism evidence="2 3">
    <name type="scientific">Zongyangia hominis</name>
    <dbReference type="NCBI Taxonomy" id="2763677"/>
    <lineage>
        <taxon>Bacteria</taxon>
        <taxon>Bacillati</taxon>
        <taxon>Bacillota</taxon>
        <taxon>Clostridia</taxon>
        <taxon>Eubacteriales</taxon>
        <taxon>Oscillospiraceae</taxon>
        <taxon>Zongyangia</taxon>
    </lineage>
</organism>